<dbReference type="GO" id="GO:0004665">
    <property type="term" value="F:prephenate dehydrogenase (NADP+) activity"/>
    <property type="evidence" value="ECO:0007669"/>
    <property type="project" value="InterPro"/>
</dbReference>
<dbReference type="SUPFAM" id="SSF51735">
    <property type="entry name" value="NAD(P)-binding Rossmann-fold domains"/>
    <property type="match status" value="1"/>
</dbReference>
<dbReference type="Pfam" id="PF20463">
    <property type="entry name" value="PDH_C"/>
    <property type="match status" value="1"/>
</dbReference>
<comment type="similarity">
    <text evidence="1">Belongs to the prephenate/arogenate dehydrogenase family.</text>
</comment>
<dbReference type="FunFam" id="3.40.50.720:FF:000208">
    <property type="entry name" value="Prephenate dehydrogenase"/>
    <property type="match status" value="1"/>
</dbReference>
<dbReference type="InterPro" id="IPR036291">
    <property type="entry name" value="NAD(P)-bd_dom_sf"/>
</dbReference>
<evidence type="ECO:0000256" key="1">
    <source>
        <dbReference type="ARBA" id="ARBA00007964"/>
    </source>
</evidence>
<sequence>MSVKEIAVAGLGLIGGSIAKAFKLLGYDVIGVDRADETLQQALKDNVISKDSFNINTGDEKLFEALRRADAVFVCTPVFRIVSTIEKIQPFLKEGCIITDTGSTKRQIVKSAQKVVKEKIYFIGGHPMAGSHESGYGGSNENLFKGCAWILTPNNDTPDKILEELISLIKALGATVYILSPLEHDKVVAAVSHLPQVVATCLGNTLSEVNENGKILKFAGRGLKDTTRIARSSPEIWVDILLSNRDELINLISIFIDKLEHIRNYLEKEDDKRIKNFLFKAREYLKRGEQGGCAD</sequence>
<dbReference type="GO" id="GO:0006571">
    <property type="term" value="P:tyrosine biosynthetic process"/>
    <property type="evidence" value="ECO:0007669"/>
    <property type="project" value="InterPro"/>
</dbReference>
<dbReference type="RefSeq" id="WP_068748669.1">
    <property type="nucleotide sequence ID" value="NZ_LOHZ01000033.1"/>
</dbReference>
<comment type="caution">
    <text evidence="5">The sequence shown here is derived from an EMBL/GenBank/DDBJ whole genome shotgun (WGS) entry which is preliminary data.</text>
</comment>
<feature type="domain" description="Prephenate/arogenate dehydrogenase" evidence="4">
    <location>
        <begin position="4"/>
        <end position="295"/>
    </location>
</feature>
<dbReference type="GO" id="GO:0070403">
    <property type="term" value="F:NAD+ binding"/>
    <property type="evidence" value="ECO:0007669"/>
    <property type="project" value="InterPro"/>
</dbReference>
<dbReference type="InterPro" id="IPR046825">
    <property type="entry name" value="PDH_C"/>
</dbReference>
<evidence type="ECO:0000256" key="2">
    <source>
        <dbReference type="ARBA" id="ARBA00023002"/>
    </source>
</evidence>
<protein>
    <submittedName>
        <fullName evidence="5">Prephenate dehydrogenase</fullName>
        <ecNumber evidence="5">1.3.1.12</ecNumber>
    </submittedName>
</protein>
<comment type="pathway">
    <text evidence="3">Amino-acid biosynthesis.</text>
</comment>
<evidence type="ECO:0000259" key="4">
    <source>
        <dbReference type="PROSITE" id="PS51176"/>
    </source>
</evidence>
<dbReference type="EMBL" id="LOHZ01000033">
    <property type="protein sequence ID" value="KYO65514.1"/>
    <property type="molecule type" value="Genomic_DNA"/>
</dbReference>
<dbReference type="PROSITE" id="PS51176">
    <property type="entry name" value="PDH_ADH"/>
    <property type="match status" value="1"/>
</dbReference>
<dbReference type="InterPro" id="IPR003099">
    <property type="entry name" value="Prephen_DH"/>
</dbReference>
<evidence type="ECO:0000313" key="5">
    <source>
        <dbReference type="EMBL" id="KYO65514.1"/>
    </source>
</evidence>
<proteinExistence type="inferred from homology"/>
<keyword evidence="2 5" id="KW-0560">Oxidoreductase</keyword>
<dbReference type="InterPro" id="IPR050812">
    <property type="entry name" value="Preph/Arog_dehydrog"/>
</dbReference>
<dbReference type="Proteomes" id="UP000075737">
    <property type="component" value="Unassembled WGS sequence"/>
</dbReference>
<dbReference type="Gene3D" id="1.10.3660.10">
    <property type="entry name" value="6-phosphogluconate dehydrogenase C-terminal like domain"/>
    <property type="match status" value="1"/>
</dbReference>
<name>A0A161QAN8_9FIRM</name>
<dbReference type="Pfam" id="PF02153">
    <property type="entry name" value="PDH_N"/>
    <property type="match status" value="1"/>
</dbReference>
<dbReference type="GO" id="GO:0008977">
    <property type="term" value="F:prephenate dehydrogenase (NAD+) activity"/>
    <property type="evidence" value="ECO:0007669"/>
    <property type="project" value="UniProtKB-EC"/>
</dbReference>
<dbReference type="InterPro" id="IPR008927">
    <property type="entry name" value="6-PGluconate_DH-like_C_sf"/>
</dbReference>
<accession>A0A161QAN8</accession>
<dbReference type="SUPFAM" id="SSF48179">
    <property type="entry name" value="6-phosphogluconate dehydrogenase C-terminal domain-like"/>
    <property type="match status" value="1"/>
</dbReference>
<dbReference type="STRING" id="520767.ATZ99_15500"/>
<gene>
    <name evidence="5" type="primary">tyrA</name>
    <name evidence="5" type="ORF">ATZ99_15500</name>
</gene>
<dbReference type="PANTHER" id="PTHR21363:SF0">
    <property type="entry name" value="PREPHENATE DEHYDROGENASE [NADP(+)]"/>
    <property type="match status" value="1"/>
</dbReference>
<dbReference type="Gene3D" id="3.40.50.720">
    <property type="entry name" value="NAD(P)-binding Rossmann-like Domain"/>
    <property type="match status" value="1"/>
</dbReference>
<dbReference type="EC" id="1.3.1.12" evidence="5"/>
<evidence type="ECO:0000313" key="6">
    <source>
        <dbReference type="Proteomes" id="UP000075737"/>
    </source>
</evidence>
<reference evidence="5 6" key="1">
    <citation type="submission" date="2015-12" db="EMBL/GenBank/DDBJ databases">
        <title>Draft genome of Thermovenabulum gondwanense isolated from a red thermophilic microbial mat colonisisng an outflow channel of a bore well.</title>
        <authorList>
            <person name="Patel B.K."/>
        </authorList>
    </citation>
    <scope>NUCLEOTIDE SEQUENCE [LARGE SCALE GENOMIC DNA]</scope>
    <source>
        <strain evidence="5 6">R270</strain>
    </source>
</reference>
<evidence type="ECO:0000256" key="3">
    <source>
        <dbReference type="ARBA" id="ARBA00029440"/>
    </source>
</evidence>
<dbReference type="InterPro" id="IPR046826">
    <property type="entry name" value="PDH_N"/>
</dbReference>
<dbReference type="OrthoDB" id="9802008at2"/>
<dbReference type="AlphaFoldDB" id="A0A161QAN8"/>
<organism evidence="5 6">
    <name type="scientific">Thermovenabulum gondwanense</name>
    <dbReference type="NCBI Taxonomy" id="520767"/>
    <lineage>
        <taxon>Bacteria</taxon>
        <taxon>Bacillati</taxon>
        <taxon>Bacillota</taxon>
        <taxon>Clostridia</taxon>
        <taxon>Thermosediminibacterales</taxon>
        <taxon>Thermosediminibacteraceae</taxon>
        <taxon>Thermovenabulum</taxon>
    </lineage>
</organism>
<keyword evidence="6" id="KW-1185">Reference proteome</keyword>
<dbReference type="PANTHER" id="PTHR21363">
    <property type="entry name" value="PREPHENATE DEHYDROGENASE"/>
    <property type="match status" value="1"/>
</dbReference>